<dbReference type="EMBL" id="FNYR01000046">
    <property type="protein sequence ID" value="SEJ31980.1"/>
    <property type="molecule type" value="Genomic_DNA"/>
</dbReference>
<organism evidence="2 3">
    <name type="scientific">Halohasta litchfieldiae</name>
    <dbReference type="NCBI Taxonomy" id="1073996"/>
    <lineage>
        <taxon>Archaea</taxon>
        <taxon>Methanobacteriati</taxon>
        <taxon>Methanobacteriota</taxon>
        <taxon>Stenosarchaea group</taxon>
        <taxon>Halobacteria</taxon>
        <taxon>Halobacteriales</taxon>
        <taxon>Haloferacaceae</taxon>
        <taxon>Halohasta</taxon>
    </lineage>
</organism>
<dbReference type="InterPro" id="IPR058437">
    <property type="entry name" value="DUF8124"/>
</dbReference>
<proteinExistence type="predicted"/>
<sequence length="99" mass="10911">MTTDKIEGDRFLVGIHLTESDLEFVVRVPSDIDSGWTDPEEFQRLVADVTWEELDQESTLRTIATAGSPGDTVMLGSVRLMTDGTVVSHDLSSPDLDDE</sequence>
<dbReference type="KEGG" id="hae:halTADL_0041"/>
<dbReference type="OrthoDB" id="342204at2157"/>
<reference evidence="2 3" key="1">
    <citation type="submission" date="2016-10" db="EMBL/GenBank/DDBJ databases">
        <authorList>
            <person name="de Groot N.N."/>
        </authorList>
    </citation>
    <scope>NUCLEOTIDE SEQUENCE [LARGE SCALE GENOMIC DNA]</scope>
    <source>
        <strain evidence="2 3">DSM 22187</strain>
    </source>
</reference>
<dbReference type="Pfam" id="PF26445">
    <property type="entry name" value="DUF8124"/>
    <property type="match status" value="1"/>
</dbReference>
<dbReference type="GeneID" id="35000874"/>
<dbReference type="AlphaFoldDB" id="A0A1H6Y4C7"/>
<gene>
    <name evidence="2" type="ORF">SAMN05444271_14619</name>
</gene>
<accession>A0A2H4PXN3</accession>
<name>A0A1H6Y4C7_9EURY</name>
<accession>A0A1H6Y4C7</accession>
<feature type="domain" description="DUF8124" evidence="1">
    <location>
        <begin position="7"/>
        <end position="94"/>
    </location>
</feature>
<dbReference type="Proteomes" id="UP000198888">
    <property type="component" value="Unassembled WGS sequence"/>
</dbReference>
<evidence type="ECO:0000313" key="3">
    <source>
        <dbReference type="Proteomes" id="UP000198888"/>
    </source>
</evidence>
<keyword evidence="3" id="KW-1185">Reference proteome</keyword>
<evidence type="ECO:0000313" key="2">
    <source>
        <dbReference type="EMBL" id="SEJ31980.1"/>
    </source>
</evidence>
<dbReference type="RefSeq" id="WP_089673813.1">
    <property type="nucleotide sequence ID" value="NZ_CP024845.1"/>
</dbReference>
<protein>
    <recommendedName>
        <fullName evidence="1">DUF8124 domain-containing protein</fullName>
    </recommendedName>
</protein>
<evidence type="ECO:0000259" key="1">
    <source>
        <dbReference type="Pfam" id="PF26445"/>
    </source>
</evidence>